<comment type="subcellular location">
    <subcellularLocation>
        <location evidence="1">Nucleus</location>
    </subcellularLocation>
</comment>
<dbReference type="InterPro" id="IPR013854">
    <property type="entry name" value="TF_AP2_C"/>
</dbReference>
<organism evidence="9 10">
    <name type="scientific">Steinernema hermaphroditum</name>
    <dbReference type="NCBI Taxonomy" id="289476"/>
    <lineage>
        <taxon>Eukaryota</taxon>
        <taxon>Metazoa</taxon>
        <taxon>Ecdysozoa</taxon>
        <taxon>Nematoda</taxon>
        <taxon>Chromadorea</taxon>
        <taxon>Rhabditida</taxon>
        <taxon>Tylenchina</taxon>
        <taxon>Panagrolaimomorpha</taxon>
        <taxon>Strongyloidoidea</taxon>
        <taxon>Steinernematidae</taxon>
        <taxon>Steinernema</taxon>
    </lineage>
</organism>
<dbReference type="PANTHER" id="PTHR10812:SF17">
    <property type="entry name" value="TRANSCRIPTION FACTOR AP-2, ISOFORM D"/>
    <property type="match status" value="1"/>
</dbReference>
<dbReference type="EMBL" id="JAUCMV010000001">
    <property type="protein sequence ID" value="KAK0425651.1"/>
    <property type="molecule type" value="Genomic_DNA"/>
</dbReference>
<dbReference type="GO" id="GO:0042127">
    <property type="term" value="P:regulation of cell population proliferation"/>
    <property type="evidence" value="ECO:0007669"/>
    <property type="project" value="TreeGrafter"/>
</dbReference>
<feature type="region of interest" description="Disordered" evidence="7">
    <location>
        <begin position="273"/>
        <end position="293"/>
    </location>
</feature>
<dbReference type="Proteomes" id="UP001175271">
    <property type="component" value="Unassembled WGS sequence"/>
</dbReference>
<evidence type="ECO:0000256" key="7">
    <source>
        <dbReference type="SAM" id="MobiDB-lite"/>
    </source>
</evidence>
<dbReference type="InterPro" id="IPR004979">
    <property type="entry name" value="TF_AP2"/>
</dbReference>
<comment type="caution">
    <text evidence="9">The sequence shown here is derived from an EMBL/GenBank/DDBJ whole genome shotgun (WGS) entry which is preliminary data.</text>
</comment>
<keyword evidence="3" id="KW-0805">Transcription regulation</keyword>
<keyword evidence="10" id="KW-1185">Reference proteome</keyword>
<keyword evidence="6" id="KW-0539">Nucleus</keyword>
<evidence type="ECO:0000256" key="1">
    <source>
        <dbReference type="ARBA" id="ARBA00004123"/>
    </source>
</evidence>
<dbReference type="PRINTS" id="PR01748">
    <property type="entry name" value="AP2TNSCPFCT"/>
</dbReference>
<proteinExistence type="inferred from homology"/>
<protein>
    <recommendedName>
        <fullName evidence="8">Transcription factor AP-2 C-terminal domain-containing protein</fullName>
    </recommendedName>
</protein>
<accession>A0AA39IL69</accession>
<sequence>MSASVGAQKGRGFARIETWLFWRKRDPGRDALRWVRRTARSPKDLRGASSLPPISATGRSFSPADRHRRSRSRPLCVAGARTSPTSIVRFCRLIRLEQNFTAVFGVPSGTPRLLRRFRPPGNEAIPRQVIMNNLQLRSLPPHQLQHVPHQQHIVQQQQPPHQLGFPPPAYSFTYNVDQYRQQQIFQENFGCAVKLEDLVSDDLQRLQQYGLCASPATQQQFRDQQQLQQQYQQQPLMVPGRQDVFLQHVNPGLQPPTTAMAPTMVVAETSASSPFSDVSVPSSDDSSAATEPSGVIRKVASASRVKELPMLARAVAPEISSGGLAHHHATVHAADPSEVFCSVPGRLSLLSSAAKYKVTVGEIQRRLSPPESLNASVLGGILRRAKSKDGGKSLRDALKRVGLSLPAGRRKAANVNSLTALVEHEAAQLVDDFNKLCQSDFPAQKTAVYLTQMHCSDVQQRRRMLTATKTILSELNDLLKSDRSPVLSCQRPQIILDHAIQKHLTHFSMVTHGFGTPAVVAAIGAILNYLNQSMEILDNGGPSAKCS</sequence>
<dbReference type="AlphaFoldDB" id="A0AA39IL69"/>
<evidence type="ECO:0000313" key="9">
    <source>
        <dbReference type="EMBL" id="KAK0425651.1"/>
    </source>
</evidence>
<evidence type="ECO:0000256" key="3">
    <source>
        <dbReference type="ARBA" id="ARBA00023015"/>
    </source>
</evidence>
<reference evidence="9" key="1">
    <citation type="submission" date="2023-06" db="EMBL/GenBank/DDBJ databases">
        <title>Genomic analysis of the entomopathogenic nematode Steinernema hermaphroditum.</title>
        <authorList>
            <person name="Schwarz E.M."/>
            <person name="Heppert J.K."/>
            <person name="Baniya A."/>
            <person name="Schwartz H.T."/>
            <person name="Tan C.-H."/>
            <person name="Antoshechkin I."/>
            <person name="Sternberg P.W."/>
            <person name="Goodrich-Blair H."/>
            <person name="Dillman A.R."/>
        </authorList>
    </citation>
    <scope>NUCLEOTIDE SEQUENCE</scope>
    <source>
        <strain evidence="9">PS9179</strain>
        <tissue evidence="9">Whole animal</tissue>
    </source>
</reference>
<feature type="region of interest" description="Disordered" evidence="7">
    <location>
        <begin position="43"/>
        <end position="76"/>
    </location>
</feature>
<evidence type="ECO:0000256" key="2">
    <source>
        <dbReference type="ARBA" id="ARBA00007770"/>
    </source>
</evidence>
<dbReference type="GO" id="GO:0005634">
    <property type="term" value="C:nucleus"/>
    <property type="evidence" value="ECO:0007669"/>
    <property type="project" value="UniProtKB-SubCell"/>
</dbReference>
<evidence type="ECO:0000256" key="5">
    <source>
        <dbReference type="ARBA" id="ARBA00023163"/>
    </source>
</evidence>
<evidence type="ECO:0000256" key="6">
    <source>
        <dbReference type="ARBA" id="ARBA00023242"/>
    </source>
</evidence>
<dbReference type="PANTHER" id="PTHR10812">
    <property type="entry name" value="TRANSCRIPTION FACTOR AP-2"/>
    <property type="match status" value="1"/>
</dbReference>
<keyword evidence="4" id="KW-0238">DNA-binding</keyword>
<dbReference type="Pfam" id="PF03299">
    <property type="entry name" value="TF_AP-2"/>
    <property type="match status" value="1"/>
</dbReference>
<dbReference type="GO" id="GO:0000977">
    <property type="term" value="F:RNA polymerase II transcription regulatory region sequence-specific DNA binding"/>
    <property type="evidence" value="ECO:0007669"/>
    <property type="project" value="TreeGrafter"/>
</dbReference>
<dbReference type="GO" id="GO:0000981">
    <property type="term" value="F:DNA-binding transcription factor activity, RNA polymerase II-specific"/>
    <property type="evidence" value="ECO:0007669"/>
    <property type="project" value="TreeGrafter"/>
</dbReference>
<name>A0AA39IL69_9BILA</name>
<gene>
    <name evidence="9" type="ORF">QR680_009302</name>
</gene>
<feature type="domain" description="Transcription factor AP-2 C-terminal" evidence="8">
    <location>
        <begin position="340"/>
        <end position="532"/>
    </location>
</feature>
<evidence type="ECO:0000313" key="10">
    <source>
        <dbReference type="Proteomes" id="UP001175271"/>
    </source>
</evidence>
<evidence type="ECO:0000256" key="4">
    <source>
        <dbReference type="ARBA" id="ARBA00023125"/>
    </source>
</evidence>
<evidence type="ECO:0000259" key="8">
    <source>
        <dbReference type="Pfam" id="PF03299"/>
    </source>
</evidence>
<keyword evidence="5" id="KW-0804">Transcription</keyword>
<comment type="similarity">
    <text evidence="2">Belongs to the AP-2 family.</text>
</comment>
<feature type="compositionally biased region" description="Low complexity" evidence="7">
    <location>
        <begin position="273"/>
        <end position="289"/>
    </location>
</feature>